<keyword evidence="3" id="KW-1185">Reference proteome</keyword>
<name>A0A8H6T9K7_9AGAR</name>
<proteinExistence type="predicted"/>
<feature type="region of interest" description="Disordered" evidence="1">
    <location>
        <begin position="86"/>
        <end position="127"/>
    </location>
</feature>
<dbReference type="EMBL" id="JACAZF010000002">
    <property type="protein sequence ID" value="KAF7312447.1"/>
    <property type="molecule type" value="Genomic_DNA"/>
</dbReference>
<comment type="caution">
    <text evidence="2">The sequence shown here is derived from an EMBL/GenBank/DDBJ whole genome shotgun (WGS) entry which is preliminary data.</text>
</comment>
<reference evidence="2" key="1">
    <citation type="submission" date="2020-05" db="EMBL/GenBank/DDBJ databases">
        <title>Mycena genomes resolve the evolution of fungal bioluminescence.</title>
        <authorList>
            <person name="Tsai I.J."/>
        </authorList>
    </citation>
    <scope>NUCLEOTIDE SEQUENCE</scope>
    <source>
        <strain evidence="2">171206Taipei</strain>
    </source>
</reference>
<dbReference type="RefSeq" id="XP_037224555.1">
    <property type="nucleotide sequence ID" value="XM_037359460.1"/>
</dbReference>
<dbReference type="GeneID" id="59341976"/>
<sequence>MLSKILTRSPKSQPSVEEEGSTVGGQLTRCPTPATKVLKGRRRSSTMEFLARLFTPTATSTSPRAQKRHLKAQYRRERKELRAITAANTKHNICPPYTEPAVPESPPTGGRYPSDLFPGKHLKHREY</sequence>
<gene>
    <name evidence="2" type="ORF">MIND_00258200</name>
</gene>
<dbReference type="Proteomes" id="UP000636479">
    <property type="component" value="Unassembled WGS sequence"/>
</dbReference>
<feature type="region of interest" description="Disordered" evidence="1">
    <location>
        <begin position="1"/>
        <end position="32"/>
    </location>
</feature>
<organism evidence="2 3">
    <name type="scientific">Mycena indigotica</name>
    <dbReference type="NCBI Taxonomy" id="2126181"/>
    <lineage>
        <taxon>Eukaryota</taxon>
        <taxon>Fungi</taxon>
        <taxon>Dikarya</taxon>
        <taxon>Basidiomycota</taxon>
        <taxon>Agaricomycotina</taxon>
        <taxon>Agaricomycetes</taxon>
        <taxon>Agaricomycetidae</taxon>
        <taxon>Agaricales</taxon>
        <taxon>Marasmiineae</taxon>
        <taxon>Mycenaceae</taxon>
        <taxon>Mycena</taxon>
    </lineage>
</organism>
<evidence type="ECO:0000313" key="3">
    <source>
        <dbReference type="Proteomes" id="UP000636479"/>
    </source>
</evidence>
<protein>
    <submittedName>
        <fullName evidence="2">Uncharacterized protein</fullName>
    </submittedName>
</protein>
<evidence type="ECO:0000313" key="2">
    <source>
        <dbReference type="EMBL" id="KAF7312447.1"/>
    </source>
</evidence>
<accession>A0A8H6T9K7</accession>
<evidence type="ECO:0000256" key="1">
    <source>
        <dbReference type="SAM" id="MobiDB-lite"/>
    </source>
</evidence>
<dbReference type="AlphaFoldDB" id="A0A8H6T9K7"/>